<dbReference type="Proteomes" id="UP000005239">
    <property type="component" value="Unassembled WGS sequence"/>
</dbReference>
<sequence>MRVKPVDPGIPADKLCKQLSYNDGLCKARQAAPATCSAPTTLTTSTITCPAEFPEILTLNPDPKLGKLYQSAVCDRATGKWTLSRTSPSPKTDILDENVEQIGCSNFKI</sequence>
<evidence type="ECO:0000313" key="2">
    <source>
        <dbReference type="Proteomes" id="UP000005239"/>
    </source>
</evidence>
<evidence type="ECO:0000313" key="1">
    <source>
        <dbReference type="EnsemblMetazoa" id="PPA40741.1"/>
    </source>
</evidence>
<dbReference type="AlphaFoldDB" id="A0A2A6C3J5"/>
<accession>A0A8R1Z4K4</accession>
<accession>A0A2A6C3J5</accession>
<dbReference type="EnsemblMetazoa" id="PPA40741.1">
    <property type="protein sequence ID" value="PPA40741.1"/>
    <property type="gene ID" value="WBGene00279110"/>
</dbReference>
<name>A0A2A6C3J5_PRIPA</name>
<reference evidence="1" key="2">
    <citation type="submission" date="2022-06" db="UniProtKB">
        <authorList>
            <consortium name="EnsemblMetazoa"/>
        </authorList>
    </citation>
    <scope>IDENTIFICATION</scope>
    <source>
        <strain evidence="1">PS312</strain>
    </source>
</reference>
<keyword evidence="2" id="KW-1185">Reference proteome</keyword>
<protein>
    <submittedName>
        <fullName evidence="1">Uncharacterized protein</fullName>
    </submittedName>
</protein>
<organism evidence="1 2">
    <name type="scientific">Pristionchus pacificus</name>
    <name type="common">Parasitic nematode worm</name>
    <dbReference type="NCBI Taxonomy" id="54126"/>
    <lineage>
        <taxon>Eukaryota</taxon>
        <taxon>Metazoa</taxon>
        <taxon>Ecdysozoa</taxon>
        <taxon>Nematoda</taxon>
        <taxon>Chromadorea</taxon>
        <taxon>Rhabditida</taxon>
        <taxon>Rhabditina</taxon>
        <taxon>Diplogasteromorpha</taxon>
        <taxon>Diplogasteroidea</taxon>
        <taxon>Neodiplogasteridae</taxon>
        <taxon>Pristionchus</taxon>
    </lineage>
</organism>
<gene>
    <name evidence="1" type="primary">WBGene00279110</name>
</gene>
<proteinExistence type="predicted"/>
<reference evidence="2" key="1">
    <citation type="journal article" date="2008" name="Nat. Genet.">
        <title>The Pristionchus pacificus genome provides a unique perspective on nematode lifestyle and parasitism.</title>
        <authorList>
            <person name="Dieterich C."/>
            <person name="Clifton S.W."/>
            <person name="Schuster L.N."/>
            <person name="Chinwalla A."/>
            <person name="Delehaunty K."/>
            <person name="Dinkelacker I."/>
            <person name="Fulton L."/>
            <person name="Fulton R."/>
            <person name="Godfrey J."/>
            <person name="Minx P."/>
            <person name="Mitreva M."/>
            <person name="Roeseler W."/>
            <person name="Tian H."/>
            <person name="Witte H."/>
            <person name="Yang S.P."/>
            <person name="Wilson R.K."/>
            <person name="Sommer R.J."/>
        </authorList>
    </citation>
    <scope>NUCLEOTIDE SEQUENCE [LARGE SCALE GENOMIC DNA]</scope>
    <source>
        <strain evidence="2">PS312</strain>
    </source>
</reference>